<feature type="domain" description="VWFA" evidence="7">
    <location>
        <begin position="79"/>
        <end position="278"/>
    </location>
</feature>
<protein>
    <submittedName>
        <fullName evidence="8">VWA domain-containing protein</fullName>
    </submittedName>
</protein>
<name>A0ABT8KG71_9BACT</name>
<evidence type="ECO:0000256" key="2">
    <source>
        <dbReference type="ARBA" id="ARBA00022692"/>
    </source>
</evidence>
<dbReference type="Pfam" id="PF00092">
    <property type="entry name" value="VWA"/>
    <property type="match status" value="1"/>
</dbReference>
<dbReference type="PANTHER" id="PTHR22550:SF5">
    <property type="entry name" value="LEUCINE ZIPPER PROTEIN 4"/>
    <property type="match status" value="1"/>
</dbReference>
<feature type="transmembrane region" description="Helical" evidence="6">
    <location>
        <begin position="12"/>
        <end position="30"/>
    </location>
</feature>
<evidence type="ECO:0000313" key="9">
    <source>
        <dbReference type="Proteomes" id="UP001172082"/>
    </source>
</evidence>
<evidence type="ECO:0000256" key="4">
    <source>
        <dbReference type="ARBA" id="ARBA00023136"/>
    </source>
</evidence>
<keyword evidence="9" id="KW-1185">Reference proteome</keyword>
<keyword evidence="1" id="KW-1003">Cell membrane</keyword>
<comment type="caution">
    <text evidence="8">The sequence shown here is derived from an EMBL/GenBank/DDBJ whole genome shotgun (WGS) entry which is preliminary data.</text>
</comment>
<dbReference type="SUPFAM" id="SSF53300">
    <property type="entry name" value="vWA-like"/>
    <property type="match status" value="1"/>
</dbReference>
<evidence type="ECO:0000256" key="3">
    <source>
        <dbReference type="ARBA" id="ARBA00022989"/>
    </source>
</evidence>
<proteinExistence type="predicted"/>
<evidence type="ECO:0000313" key="8">
    <source>
        <dbReference type="EMBL" id="MDN5199716.1"/>
    </source>
</evidence>
<sequence>MIWAKSLGLTEFIFIALFIGFYLIYILRVVRIAKRLHSTFSAIFIKVFLRTLVFGLLLVALLGPSFGENTREVKAIGKDIYFAIDLSASMNAFDIQPSRLEKVKYELKNIADAFSSDKMGLIIFSSEAFVQCPLTDDQSAFSLFVETLHTGLVPNAGTDFGPPLKSALNKLNEEEAAGNEQKSKVIILISDGEDFGDESKSVAKEIEQGGIKLFTLGVGTDKGSKIRTRTGFKKDKSRNDVVTKLDSRSLKELASITGGKYFEINESNNDVSRLINTIDQIEGELRESKKVDVAANKYFYFLALGIILMMVDILTSFKTLRI</sequence>
<feature type="coiled-coil region" evidence="5">
    <location>
        <begin position="264"/>
        <end position="291"/>
    </location>
</feature>
<reference evidence="8" key="1">
    <citation type="submission" date="2023-06" db="EMBL/GenBank/DDBJ databases">
        <title>Genomic of Parafulvivirga corallium.</title>
        <authorList>
            <person name="Wang G."/>
        </authorList>
    </citation>
    <scope>NUCLEOTIDE SEQUENCE</scope>
    <source>
        <strain evidence="8">BMA10</strain>
    </source>
</reference>
<dbReference type="Gene3D" id="3.40.50.410">
    <property type="entry name" value="von Willebrand factor, type A domain"/>
    <property type="match status" value="1"/>
</dbReference>
<organism evidence="8 9">
    <name type="scientific">Splendidivirga corallicola</name>
    <dbReference type="NCBI Taxonomy" id="3051826"/>
    <lineage>
        <taxon>Bacteria</taxon>
        <taxon>Pseudomonadati</taxon>
        <taxon>Bacteroidota</taxon>
        <taxon>Cytophagia</taxon>
        <taxon>Cytophagales</taxon>
        <taxon>Splendidivirgaceae</taxon>
        <taxon>Splendidivirga</taxon>
    </lineage>
</organism>
<dbReference type="SMART" id="SM00327">
    <property type="entry name" value="VWA"/>
    <property type="match status" value="1"/>
</dbReference>
<dbReference type="PANTHER" id="PTHR22550">
    <property type="entry name" value="SPORE GERMINATION PROTEIN"/>
    <property type="match status" value="1"/>
</dbReference>
<dbReference type="RefSeq" id="WP_346749749.1">
    <property type="nucleotide sequence ID" value="NZ_JAUJEA010000001.1"/>
</dbReference>
<keyword evidence="3 6" id="KW-1133">Transmembrane helix</keyword>
<keyword evidence="5" id="KW-0175">Coiled coil</keyword>
<accession>A0ABT8KG71</accession>
<keyword evidence="4 6" id="KW-0472">Membrane</keyword>
<evidence type="ECO:0000256" key="5">
    <source>
        <dbReference type="SAM" id="Coils"/>
    </source>
</evidence>
<gene>
    <name evidence="8" type="ORF">QQ008_00040</name>
</gene>
<dbReference type="Proteomes" id="UP001172082">
    <property type="component" value="Unassembled WGS sequence"/>
</dbReference>
<keyword evidence="2 6" id="KW-0812">Transmembrane</keyword>
<dbReference type="InterPro" id="IPR002035">
    <property type="entry name" value="VWF_A"/>
</dbReference>
<feature type="transmembrane region" description="Helical" evidence="6">
    <location>
        <begin position="298"/>
        <end position="317"/>
    </location>
</feature>
<evidence type="ECO:0000256" key="1">
    <source>
        <dbReference type="ARBA" id="ARBA00022475"/>
    </source>
</evidence>
<evidence type="ECO:0000259" key="7">
    <source>
        <dbReference type="PROSITE" id="PS50234"/>
    </source>
</evidence>
<dbReference type="EMBL" id="JAUJEA010000001">
    <property type="protein sequence ID" value="MDN5199716.1"/>
    <property type="molecule type" value="Genomic_DNA"/>
</dbReference>
<dbReference type="InterPro" id="IPR036465">
    <property type="entry name" value="vWFA_dom_sf"/>
</dbReference>
<dbReference type="PROSITE" id="PS50234">
    <property type="entry name" value="VWFA"/>
    <property type="match status" value="1"/>
</dbReference>
<feature type="transmembrane region" description="Helical" evidence="6">
    <location>
        <begin position="42"/>
        <end position="63"/>
    </location>
</feature>
<evidence type="ECO:0000256" key="6">
    <source>
        <dbReference type="SAM" id="Phobius"/>
    </source>
</evidence>
<dbReference type="InterPro" id="IPR050768">
    <property type="entry name" value="UPF0353/GerABKA_families"/>
</dbReference>